<dbReference type="EMBL" id="ML178822">
    <property type="protein sequence ID" value="TFL02625.1"/>
    <property type="molecule type" value="Genomic_DNA"/>
</dbReference>
<dbReference type="GO" id="GO:0003723">
    <property type="term" value="F:RNA binding"/>
    <property type="evidence" value="ECO:0007669"/>
    <property type="project" value="UniProtKB-UniRule"/>
</dbReference>
<evidence type="ECO:0000313" key="4">
    <source>
        <dbReference type="Proteomes" id="UP000305067"/>
    </source>
</evidence>
<gene>
    <name evidence="3" type="ORF">BDV98DRAFT_603797</name>
</gene>
<dbReference type="SUPFAM" id="SSF54768">
    <property type="entry name" value="dsRNA-binding domain-like"/>
    <property type="match status" value="1"/>
</dbReference>
<organism evidence="3 4">
    <name type="scientific">Pterulicium gracile</name>
    <dbReference type="NCBI Taxonomy" id="1884261"/>
    <lineage>
        <taxon>Eukaryota</taxon>
        <taxon>Fungi</taxon>
        <taxon>Dikarya</taxon>
        <taxon>Basidiomycota</taxon>
        <taxon>Agaricomycotina</taxon>
        <taxon>Agaricomycetes</taxon>
        <taxon>Agaricomycetidae</taxon>
        <taxon>Agaricales</taxon>
        <taxon>Pleurotineae</taxon>
        <taxon>Pterulaceae</taxon>
        <taxon>Pterulicium</taxon>
    </lineage>
</organism>
<protein>
    <recommendedName>
        <fullName evidence="2">DRBM domain-containing protein</fullName>
    </recommendedName>
</protein>
<accession>A0A5C3QKS6</accession>
<keyword evidence="4" id="KW-1185">Reference proteome</keyword>
<keyword evidence="1" id="KW-0694">RNA-binding</keyword>
<dbReference type="PROSITE" id="PS50137">
    <property type="entry name" value="DS_RBD"/>
    <property type="match status" value="1"/>
</dbReference>
<sequence length="84" mass="9525">MSEQTHNRMHLNNLLQEMYPHREPSPEYRAKGPQRDDNGKIFWEIYVFIETVPYGAGHGRTKDIARERAAGATIGLLLGNGGMN</sequence>
<evidence type="ECO:0000313" key="3">
    <source>
        <dbReference type="EMBL" id="TFL02625.1"/>
    </source>
</evidence>
<dbReference type="Gene3D" id="3.30.160.20">
    <property type="match status" value="1"/>
</dbReference>
<dbReference type="Proteomes" id="UP000305067">
    <property type="component" value="Unassembled WGS sequence"/>
</dbReference>
<evidence type="ECO:0000259" key="2">
    <source>
        <dbReference type="PROSITE" id="PS50137"/>
    </source>
</evidence>
<feature type="domain" description="DRBM" evidence="2">
    <location>
        <begin position="10"/>
        <end position="79"/>
    </location>
</feature>
<dbReference type="InterPro" id="IPR014720">
    <property type="entry name" value="dsRBD_dom"/>
</dbReference>
<dbReference type="AlphaFoldDB" id="A0A5C3QKS6"/>
<proteinExistence type="predicted"/>
<name>A0A5C3QKS6_9AGAR</name>
<evidence type="ECO:0000256" key="1">
    <source>
        <dbReference type="PROSITE-ProRule" id="PRU00266"/>
    </source>
</evidence>
<reference evidence="3 4" key="1">
    <citation type="journal article" date="2019" name="Nat. Ecol. Evol.">
        <title>Megaphylogeny resolves global patterns of mushroom evolution.</title>
        <authorList>
            <person name="Varga T."/>
            <person name="Krizsan K."/>
            <person name="Foldi C."/>
            <person name="Dima B."/>
            <person name="Sanchez-Garcia M."/>
            <person name="Sanchez-Ramirez S."/>
            <person name="Szollosi G.J."/>
            <person name="Szarkandi J.G."/>
            <person name="Papp V."/>
            <person name="Albert L."/>
            <person name="Andreopoulos W."/>
            <person name="Angelini C."/>
            <person name="Antonin V."/>
            <person name="Barry K.W."/>
            <person name="Bougher N.L."/>
            <person name="Buchanan P."/>
            <person name="Buyck B."/>
            <person name="Bense V."/>
            <person name="Catcheside P."/>
            <person name="Chovatia M."/>
            <person name="Cooper J."/>
            <person name="Damon W."/>
            <person name="Desjardin D."/>
            <person name="Finy P."/>
            <person name="Geml J."/>
            <person name="Haridas S."/>
            <person name="Hughes K."/>
            <person name="Justo A."/>
            <person name="Karasinski D."/>
            <person name="Kautmanova I."/>
            <person name="Kiss B."/>
            <person name="Kocsube S."/>
            <person name="Kotiranta H."/>
            <person name="LaButti K.M."/>
            <person name="Lechner B.E."/>
            <person name="Liimatainen K."/>
            <person name="Lipzen A."/>
            <person name="Lukacs Z."/>
            <person name="Mihaltcheva S."/>
            <person name="Morgado L.N."/>
            <person name="Niskanen T."/>
            <person name="Noordeloos M.E."/>
            <person name="Ohm R.A."/>
            <person name="Ortiz-Santana B."/>
            <person name="Ovrebo C."/>
            <person name="Racz N."/>
            <person name="Riley R."/>
            <person name="Savchenko A."/>
            <person name="Shiryaev A."/>
            <person name="Soop K."/>
            <person name="Spirin V."/>
            <person name="Szebenyi C."/>
            <person name="Tomsovsky M."/>
            <person name="Tulloss R.E."/>
            <person name="Uehling J."/>
            <person name="Grigoriev I.V."/>
            <person name="Vagvolgyi C."/>
            <person name="Papp T."/>
            <person name="Martin F.M."/>
            <person name="Miettinen O."/>
            <person name="Hibbett D.S."/>
            <person name="Nagy L.G."/>
        </authorList>
    </citation>
    <scope>NUCLEOTIDE SEQUENCE [LARGE SCALE GENOMIC DNA]</scope>
    <source>
        <strain evidence="3 4">CBS 309.79</strain>
    </source>
</reference>